<feature type="transmembrane region" description="Helical" evidence="1">
    <location>
        <begin position="114"/>
        <end position="133"/>
    </location>
</feature>
<name>A0A9J5ZT07_SOLCO</name>
<keyword evidence="1" id="KW-1133">Transmembrane helix</keyword>
<feature type="transmembrane region" description="Helical" evidence="1">
    <location>
        <begin position="53"/>
        <end position="72"/>
    </location>
</feature>
<accession>A0A9J5ZT07</accession>
<sequence>MTIREAFPIENEIVSSLRANHVAANHLRVIFSSSDCLIHDHRTGRIVHQLGKLYYMDILLYVPFFSYFTRIMNGVIGSLMDSCSFHTNHRWLEESLWATKSLSTNGNNLSFRQFIVLFSGGAAPGSFNLLFIVQSHIGKLFLDVISQEAGRR</sequence>
<evidence type="ECO:0000313" key="2">
    <source>
        <dbReference type="EMBL" id="KAG5615320.1"/>
    </source>
</evidence>
<reference evidence="2 3" key="1">
    <citation type="submission" date="2020-09" db="EMBL/GenBank/DDBJ databases">
        <title>De no assembly of potato wild relative species, Solanum commersonii.</title>
        <authorList>
            <person name="Cho K."/>
        </authorList>
    </citation>
    <scope>NUCLEOTIDE SEQUENCE [LARGE SCALE GENOMIC DNA]</scope>
    <source>
        <strain evidence="2">LZ3.2</strain>
        <tissue evidence="2">Leaf</tissue>
    </source>
</reference>
<evidence type="ECO:0000256" key="1">
    <source>
        <dbReference type="SAM" id="Phobius"/>
    </source>
</evidence>
<keyword evidence="3" id="KW-1185">Reference proteome</keyword>
<keyword evidence="1" id="KW-0472">Membrane</keyword>
<keyword evidence="1" id="KW-0812">Transmembrane</keyword>
<protein>
    <submittedName>
        <fullName evidence="2">Uncharacterized protein</fullName>
    </submittedName>
</protein>
<gene>
    <name evidence="2" type="ORF">H5410_015144</name>
</gene>
<proteinExistence type="predicted"/>
<dbReference type="Proteomes" id="UP000824120">
    <property type="component" value="Chromosome 3"/>
</dbReference>
<dbReference type="EMBL" id="JACXVP010000003">
    <property type="protein sequence ID" value="KAG5615320.1"/>
    <property type="molecule type" value="Genomic_DNA"/>
</dbReference>
<evidence type="ECO:0000313" key="3">
    <source>
        <dbReference type="Proteomes" id="UP000824120"/>
    </source>
</evidence>
<dbReference type="OrthoDB" id="10266825at2759"/>
<comment type="caution">
    <text evidence="2">The sequence shown here is derived from an EMBL/GenBank/DDBJ whole genome shotgun (WGS) entry which is preliminary data.</text>
</comment>
<dbReference type="AlphaFoldDB" id="A0A9J5ZT07"/>
<organism evidence="2 3">
    <name type="scientific">Solanum commersonii</name>
    <name type="common">Commerson's wild potato</name>
    <name type="synonym">Commerson's nightshade</name>
    <dbReference type="NCBI Taxonomy" id="4109"/>
    <lineage>
        <taxon>Eukaryota</taxon>
        <taxon>Viridiplantae</taxon>
        <taxon>Streptophyta</taxon>
        <taxon>Embryophyta</taxon>
        <taxon>Tracheophyta</taxon>
        <taxon>Spermatophyta</taxon>
        <taxon>Magnoliopsida</taxon>
        <taxon>eudicotyledons</taxon>
        <taxon>Gunneridae</taxon>
        <taxon>Pentapetalae</taxon>
        <taxon>asterids</taxon>
        <taxon>lamiids</taxon>
        <taxon>Solanales</taxon>
        <taxon>Solanaceae</taxon>
        <taxon>Solanoideae</taxon>
        <taxon>Solaneae</taxon>
        <taxon>Solanum</taxon>
    </lineage>
</organism>